<reference evidence="1" key="1">
    <citation type="submission" date="2024-12" db="EMBL/GenBank/DDBJ databases">
        <authorList>
            <person name="Wu N."/>
        </authorList>
    </citation>
    <scope>NUCLEOTIDE SEQUENCE</scope>
    <source>
        <strain evidence="1">P15</strain>
    </source>
</reference>
<organism evidence="1 2">
    <name type="scientific">Paenibacillus mesotrionivorans</name>
    <dbReference type="NCBI Taxonomy" id="3160968"/>
    <lineage>
        <taxon>Bacteria</taxon>
        <taxon>Bacillati</taxon>
        <taxon>Bacillota</taxon>
        <taxon>Bacilli</taxon>
        <taxon>Bacillales</taxon>
        <taxon>Paenibacillaceae</taxon>
        <taxon>Paenibacillus</taxon>
    </lineage>
</organism>
<keyword evidence="1" id="KW-0808">Transferase</keyword>
<name>A0ACC7P014_9BACL</name>
<keyword evidence="2" id="KW-1185">Reference proteome</keyword>
<sequence>MDLILYKERPPELIEALGEVWRCSVEATHTFLSGEDIDGLAPLVKDALGEIPVLVGAEINGIPAGFMGIADGKIEMLFLSPDYAGQGTGRRLVEEALRTYGVRYVDVNEQNPNARGFYEHMGFEVVERLPLDEQGNPFPILKMQLFS</sequence>
<dbReference type="EMBL" id="JBJURJ010000010">
    <property type="protein sequence ID" value="MFM9329780.1"/>
    <property type="molecule type" value="Genomic_DNA"/>
</dbReference>
<dbReference type="Proteomes" id="UP001631969">
    <property type="component" value="Unassembled WGS sequence"/>
</dbReference>
<comment type="caution">
    <text evidence="1">The sequence shown here is derived from an EMBL/GenBank/DDBJ whole genome shotgun (WGS) entry which is preliminary data.</text>
</comment>
<evidence type="ECO:0000313" key="2">
    <source>
        <dbReference type="Proteomes" id="UP001631969"/>
    </source>
</evidence>
<proteinExistence type="predicted"/>
<gene>
    <name evidence="1" type="ORF">ACI1P1_15905</name>
</gene>
<dbReference type="EC" id="2.3.1.-" evidence="1"/>
<keyword evidence="1" id="KW-0012">Acyltransferase</keyword>
<evidence type="ECO:0000313" key="1">
    <source>
        <dbReference type="EMBL" id="MFM9329780.1"/>
    </source>
</evidence>
<protein>
    <submittedName>
        <fullName evidence="1">GNAT family N-acetyltransferase</fullName>
        <ecNumber evidence="1">2.3.1.-</ecNumber>
    </submittedName>
</protein>
<accession>A0ACC7P014</accession>